<dbReference type="OrthoDB" id="6042581at2759"/>
<keyword evidence="2" id="KW-0175">Coiled coil</keyword>
<keyword evidence="1" id="KW-0479">Metal-binding</keyword>
<dbReference type="Gene3D" id="3.30.160.60">
    <property type="entry name" value="Classic Zinc Finger"/>
    <property type="match status" value="1"/>
</dbReference>
<dbReference type="InterPro" id="IPR000315">
    <property type="entry name" value="Znf_B-box"/>
</dbReference>
<dbReference type="AlphaFoldDB" id="A0A6J8B080"/>
<dbReference type="GO" id="GO:0008270">
    <property type="term" value="F:zinc ion binding"/>
    <property type="evidence" value="ECO:0007669"/>
    <property type="project" value="UniProtKB-KW"/>
</dbReference>
<dbReference type="SUPFAM" id="SSF57845">
    <property type="entry name" value="B-box zinc-binding domain"/>
    <property type="match status" value="1"/>
</dbReference>
<keyword evidence="1" id="KW-0862">Zinc</keyword>
<dbReference type="PANTHER" id="PTHR24103">
    <property type="entry name" value="E3 UBIQUITIN-PROTEIN LIGASE TRIM"/>
    <property type="match status" value="1"/>
</dbReference>
<dbReference type="InterPro" id="IPR015943">
    <property type="entry name" value="WD40/YVTN_repeat-like_dom_sf"/>
</dbReference>
<reference evidence="4 5" key="1">
    <citation type="submission" date="2020-06" db="EMBL/GenBank/DDBJ databases">
        <authorList>
            <person name="Li R."/>
            <person name="Bekaert M."/>
        </authorList>
    </citation>
    <scope>NUCLEOTIDE SEQUENCE [LARGE SCALE GENOMIC DNA]</scope>
    <source>
        <strain evidence="5">wild</strain>
    </source>
</reference>
<proteinExistence type="predicted"/>
<evidence type="ECO:0000313" key="5">
    <source>
        <dbReference type="Proteomes" id="UP000507470"/>
    </source>
</evidence>
<name>A0A6J8B080_MYTCO</name>
<dbReference type="InterPro" id="IPR011044">
    <property type="entry name" value="Quino_amine_DH_bsu"/>
</dbReference>
<feature type="domain" description="B box-type" evidence="3">
    <location>
        <begin position="27"/>
        <end position="64"/>
    </location>
</feature>
<evidence type="ECO:0000313" key="4">
    <source>
        <dbReference type="EMBL" id="CAC5374802.1"/>
    </source>
</evidence>
<evidence type="ECO:0000256" key="1">
    <source>
        <dbReference type="PROSITE-ProRule" id="PRU00024"/>
    </source>
</evidence>
<dbReference type="SUPFAM" id="SSF50969">
    <property type="entry name" value="YVTN repeat-like/Quinoprotein amine dehydrogenase"/>
    <property type="match status" value="1"/>
</dbReference>
<keyword evidence="5" id="KW-1185">Reference proteome</keyword>
<feature type="coiled-coil region" evidence="2">
    <location>
        <begin position="151"/>
        <end position="178"/>
    </location>
</feature>
<evidence type="ECO:0000256" key="2">
    <source>
        <dbReference type="SAM" id="Coils"/>
    </source>
</evidence>
<dbReference type="EMBL" id="CACVKT020002054">
    <property type="protein sequence ID" value="CAC5374802.1"/>
    <property type="molecule type" value="Genomic_DNA"/>
</dbReference>
<keyword evidence="1" id="KW-0863">Zinc-finger</keyword>
<sequence>MKISRDHNFITIEEYRTIETVNVRFECEEHGSKLEMYCKLHEMAICIACFPTKHKGCSDSIIPLAEAAKNAKTSTALADLEHTSTINNTLEHIKEFVKAHETAEERIVTQEMVMKKMISDTGLNINKHLDDLERKLLNELTTTSTSCKSNYSKLQNQLSNVEKKIESLQEQTTQLKHYAPDLHVFLSTHQMNKEVHDEVNVIKEAIRSFKNYNIEIEIHQGITSLLKDVNFFARIKGDESTLSCPFEGSKIDQAQMPVQTRRSVHDTRLQLIKKIAIKQKGKEMYISGCTILANGNLLIADNEGQNVLMRYNEDGYFIHTIPVSATPYDLTVIDTDHIAVSYNTLNYIEVIDIRKMIVLKTVKFKNNCWGISYSDGKIYVVVRYEGIVVLDIEGTILNTVKCSIDVSNITTIDKRVYYTRQNQGSVHCCRITGDEIWDFNDKTPSTPRGILQPKIRTCLLWVINRIIF</sequence>
<gene>
    <name evidence="4" type="ORF">MCOR_12065</name>
</gene>
<protein>
    <recommendedName>
        <fullName evidence="3">B box-type domain-containing protein</fullName>
    </recommendedName>
</protein>
<evidence type="ECO:0000259" key="3">
    <source>
        <dbReference type="PROSITE" id="PS50119"/>
    </source>
</evidence>
<dbReference type="Proteomes" id="UP000507470">
    <property type="component" value="Unassembled WGS sequence"/>
</dbReference>
<dbReference type="InterPro" id="IPR050143">
    <property type="entry name" value="TRIM/RBCC"/>
</dbReference>
<dbReference type="Gene3D" id="2.130.10.10">
    <property type="entry name" value="YVTN repeat-like/Quinoprotein amine dehydrogenase"/>
    <property type="match status" value="1"/>
</dbReference>
<accession>A0A6J8B080</accession>
<organism evidence="4 5">
    <name type="scientific">Mytilus coruscus</name>
    <name type="common">Sea mussel</name>
    <dbReference type="NCBI Taxonomy" id="42192"/>
    <lineage>
        <taxon>Eukaryota</taxon>
        <taxon>Metazoa</taxon>
        <taxon>Spiralia</taxon>
        <taxon>Lophotrochozoa</taxon>
        <taxon>Mollusca</taxon>
        <taxon>Bivalvia</taxon>
        <taxon>Autobranchia</taxon>
        <taxon>Pteriomorphia</taxon>
        <taxon>Mytilida</taxon>
        <taxon>Mytiloidea</taxon>
        <taxon>Mytilidae</taxon>
        <taxon>Mytilinae</taxon>
        <taxon>Mytilus</taxon>
    </lineage>
</organism>
<dbReference type="PROSITE" id="PS50119">
    <property type="entry name" value="ZF_BBOX"/>
    <property type="match status" value="1"/>
</dbReference>